<evidence type="ECO:0000256" key="3">
    <source>
        <dbReference type="ARBA" id="ARBA00023136"/>
    </source>
</evidence>
<evidence type="ECO:0000259" key="7">
    <source>
        <dbReference type="SMART" id="SM00842"/>
    </source>
</evidence>
<dbReference type="HAMAP" id="MF_02033">
    <property type="entry name" value="FtsA"/>
    <property type="match status" value="1"/>
</dbReference>
<keyword evidence="1 5" id="KW-1003">Cell membrane</keyword>
<dbReference type="InterPro" id="IPR050696">
    <property type="entry name" value="FtsA/MreB"/>
</dbReference>
<comment type="subcellular location">
    <subcellularLocation>
        <location evidence="5">Cell membrane</location>
        <topology evidence="5">Peripheral membrane protein</topology>
        <orientation evidence="5">Cytoplasmic side</orientation>
    </subcellularLocation>
    <text evidence="5">Localizes to the Z ring in an FtsZ-dependent manner. Targeted to the membrane through a conserved C-terminal amphipathic helix.</text>
</comment>
<comment type="subunit">
    <text evidence="5">Self-interacts. Interacts with FtsZ.</text>
</comment>
<feature type="domain" description="SHS2" evidence="7">
    <location>
        <begin position="24"/>
        <end position="223"/>
    </location>
</feature>
<dbReference type="Pfam" id="PF14450">
    <property type="entry name" value="FtsA"/>
    <property type="match status" value="1"/>
</dbReference>
<dbReference type="SUPFAM" id="SSF53067">
    <property type="entry name" value="Actin-like ATPase domain"/>
    <property type="match status" value="2"/>
</dbReference>
<dbReference type="AlphaFoldDB" id="A0A2R8BW52"/>
<dbReference type="Proteomes" id="UP000244912">
    <property type="component" value="Unassembled WGS sequence"/>
</dbReference>
<name>A0A2R8BW52_9RHOB</name>
<accession>A0A2R8BW52</accession>
<keyword evidence="4 5" id="KW-0131">Cell cycle</keyword>
<gene>
    <name evidence="5 8" type="primary">ftsA</name>
    <name evidence="8" type="ORF">PAA8504_02208</name>
</gene>
<evidence type="ECO:0000256" key="2">
    <source>
        <dbReference type="ARBA" id="ARBA00022618"/>
    </source>
</evidence>
<dbReference type="PANTHER" id="PTHR32432">
    <property type="entry name" value="CELL DIVISION PROTEIN FTSA-RELATED"/>
    <property type="match status" value="1"/>
</dbReference>
<dbReference type="GO" id="GO:0043093">
    <property type="term" value="P:FtsZ-dependent cytokinesis"/>
    <property type="evidence" value="ECO:0007669"/>
    <property type="project" value="UniProtKB-UniRule"/>
</dbReference>
<evidence type="ECO:0000256" key="6">
    <source>
        <dbReference type="PIRNR" id="PIRNR003101"/>
    </source>
</evidence>
<evidence type="ECO:0000313" key="8">
    <source>
        <dbReference type="EMBL" id="SPJ24380.1"/>
    </source>
</evidence>
<keyword evidence="9" id="KW-1185">Reference proteome</keyword>
<reference evidence="8 9" key="1">
    <citation type="submission" date="2018-03" db="EMBL/GenBank/DDBJ databases">
        <authorList>
            <person name="Keele B.F."/>
        </authorList>
    </citation>
    <scope>NUCLEOTIDE SEQUENCE [LARGE SCALE GENOMIC DNA]</scope>
    <source>
        <strain evidence="8 9">CECT 8504</strain>
    </source>
</reference>
<keyword evidence="2 5" id="KW-0132">Cell division</keyword>
<dbReference type="GO" id="GO:0009898">
    <property type="term" value="C:cytoplasmic side of plasma membrane"/>
    <property type="evidence" value="ECO:0007669"/>
    <property type="project" value="UniProtKB-UniRule"/>
</dbReference>
<evidence type="ECO:0000256" key="4">
    <source>
        <dbReference type="ARBA" id="ARBA00023306"/>
    </source>
</evidence>
<dbReference type="NCBIfam" id="TIGR01174">
    <property type="entry name" value="ftsA"/>
    <property type="match status" value="1"/>
</dbReference>
<dbReference type="PANTHER" id="PTHR32432:SF4">
    <property type="entry name" value="CELL DIVISION PROTEIN FTSA"/>
    <property type="match status" value="1"/>
</dbReference>
<proteinExistence type="inferred from homology"/>
<evidence type="ECO:0000256" key="1">
    <source>
        <dbReference type="ARBA" id="ARBA00022475"/>
    </source>
</evidence>
<dbReference type="SMART" id="SM00842">
    <property type="entry name" value="FtsA"/>
    <property type="match status" value="1"/>
</dbReference>
<dbReference type="GO" id="GO:0032153">
    <property type="term" value="C:cell division site"/>
    <property type="evidence" value="ECO:0007669"/>
    <property type="project" value="UniProtKB-UniRule"/>
</dbReference>
<evidence type="ECO:0000256" key="5">
    <source>
        <dbReference type="HAMAP-Rule" id="MF_02033"/>
    </source>
</evidence>
<dbReference type="OrthoDB" id="9810567at2"/>
<dbReference type="Pfam" id="PF02491">
    <property type="entry name" value="SHS2_FTSA"/>
    <property type="match status" value="1"/>
</dbReference>
<keyword evidence="3 5" id="KW-0472">Membrane</keyword>
<evidence type="ECO:0000313" key="9">
    <source>
        <dbReference type="Proteomes" id="UP000244912"/>
    </source>
</evidence>
<dbReference type="Gene3D" id="3.30.420.40">
    <property type="match status" value="1"/>
</dbReference>
<dbReference type="InterPro" id="IPR043129">
    <property type="entry name" value="ATPase_NBD"/>
</dbReference>
<dbReference type="InterPro" id="IPR003494">
    <property type="entry name" value="SHS2_FtsA"/>
</dbReference>
<dbReference type="PIRSF" id="PIRSF003101">
    <property type="entry name" value="FtsA"/>
    <property type="match status" value="1"/>
</dbReference>
<dbReference type="EMBL" id="ONZF01000004">
    <property type="protein sequence ID" value="SPJ24380.1"/>
    <property type="molecule type" value="Genomic_DNA"/>
</dbReference>
<sequence>MFDLYQSQRAMRAMRQTAMQRGVVAILDVGTSKIACLILRFDPTPMPTEGVGPMAGHSAFRIIGAATTRSRGVRFGEIDAMHETERAIRTAVQGAQKMAQVRVDHVIAAVSGGGPRSYGLAGQIALSGQQVADRDVAEVLSACEMPNIGEGREVLHAQPVNFALDHRSGMNDPRGQVGDILACDMHMLTVDSHVIANLIHCIKRCDLELAGLASGAYVSGIASLLEDEQELGAACIDMGGGATGLSIFWRKHLIYADAVAMGGAQVTSDISKGLQVSLATAERMKTLHGGVVATSMDDRDMIELGGESGDWDHDRRTVSRAELIGIMRPRVEEILEEIRARLDAAVFEALPSQQIVLTGGGSQIPGLDTLAPRILGQQVRIGRPVRVAGLPEKATGAAFASAVGLCLFAANPQDEWWDFDIQPERHGARSLRRAMRWFKENW</sequence>
<dbReference type="CDD" id="cd24048">
    <property type="entry name" value="ASKHA_NBD_FtsA"/>
    <property type="match status" value="1"/>
</dbReference>
<protein>
    <recommendedName>
        <fullName evidence="5 6">Cell division protein FtsA</fullName>
    </recommendedName>
</protein>
<comment type="function">
    <text evidence="5 6">Cell division protein that is involved in the assembly of the Z ring. May serve as a membrane anchor for the Z ring.</text>
</comment>
<organism evidence="8 9">
    <name type="scientific">Palleronia abyssalis</name>
    <dbReference type="NCBI Taxonomy" id="1501240"/>
    <lineage>
        <taxon>Bacteria</taxon>
        <taxon>Pseudomonadati</taxon>
        <taxon>Pseudomonadota</taxon>
        <taxon>Alphaproteobacteria</taxon>
        <taxon>Rhodobacterales</taxon>
        <taxon>Roseobacteraceae</taxon>
        <taxon>Palleronia</taxon>
    </lineage>
</organism>
<dbReference type="RefSeq" id="WP_108894215.1">
    <property type="nucleotide sequence ID" value="NZ_ONZF01000004.1"/>
</dbReference>
<comment type="similarity">
    <text evidence="5 6">Belongs to the FtsA/MreB family.</text>
</comment>
<dbReference type="InterPro" id="IPR020823">
    <property type="entry name" value="Cell_div_FtsA"/>
</dbReference>